<dbReference type="AlphaFoldDB" id="A0ABD3M1F3"/>
<gene>
    <name evidence="1" type="ORF">ACHAWU_002800</name>
</gene>
<protein>
    <submittedName>
        <fullName evidence="1">Uncharacterized protein</fullName>
    </submittedName>
</protein>
<accession>A0ABD3M1F3</accession>
<evidence type="ECO:0000313" key="2">
    <source>
        <dbReference type="Proteomes" id="UP001530293"/>
    </source>
</evidence>
<name>A0ABD3M1F3_9STRA</name>
<proteinExistence type="predicted"/>
<organism evidence="1 2">
    <name type="scientific">Discostella pseudostelligera</name>
    <dbReference type="NCBI Taxonomy" id="259834"/>
    <lineage>
        <taxon>Eukaryota</taxon>
        <taxon>Sar</taxon>
        <taxon>Stramenopiles</taxon>
        <taxon>Ochrophyta</taxon>
        <taxon>Bacillariophyta</taxon>
        <taxon>Coscinodiscophyceae</taxon>
        <taxon>Thalassiosirophycidae</taxon>
        <taxon>Stephanodiscales</taxon>
        <taxon>Stephanodiscaceae</taxon>
        <taxon>Discostella</taxon>
    </lineage>
</organism>
<comment type="caution">
    <text evidence="1">The sequence shown here is derived from an EMBL/GenBank/DDBJ whole genome shotgun (WGS) entry which is preliminary data.</text>
</comment>
<dbReference type="Proteomes" id="UP001530293">
    <property type="component" value="Unassembled WGS sequence"/>
</dbReference>
<keyword evidence="2" id="KW-1185">Reference proteome</keyword>
<dbReference type="EMBL" id="JALLBG020000247">
    <property type="protein sequence ID" value="KAL3757880.1"/>
    <property type="molecule type" value="Genomic_DNA"/>
</dbReference>
<dbReference type="InterPro" id="IPR015947">
    <property type="entry name" value="PUA-like_sf"/>
</dbReference>
<evidence type="ECO:0000313" key="1">
    <source>
        <dbReference type="EMBL" id="KAL3757880.1"/>
    </source>
</evidence>
<reference evidence="1 2" key="1">
    <citation type="submission" date="2024-10" db="EMBL/GenBank/DDBJ databases">
        <title>Updated reference genomes for cyclostephanoid diatoms.</title>
        <authorList>
            <person name="Roberts W.R."/>
            <person name="Alverson A.J."/>
        </authorList>
    </citation>
    <scope>NUCLEOTIDE SEQUENCE [LARGE SCALE GENOMIC DNA]</scope>
    <source>
        <strain evidence="1 2">AJA232-27</strain>
    </source>
</reference>
<sequence>MMDATSSDNSKSPSWDGWNSNIKNFGLELQVPYAQYLLDGTKSIETRGYPLPDALLSKRIDVLESKKGVDGVSSVPDRVLLTSHTSADADGPSTTMLHRRGWITITHCFRYKTREQFVADAHKHLVDITSGYGWSDAQPMYGWVVGSYGLYDNNDDKEKNEDDCVECIAERRMRSLFEITENRSS</sequence>
<dbReference type="SUPFAM" id="SSF88697">
    <property type="entry name" value="PUA domain-like"/>
    <property type="match status" value="1"/>
</dbReference>